<dbReference type="InterPro" id="IPR029058">
    <property type="entry name" value="AB_hydrolase_fold"/>
</dbReference>
<organism evidence="2 3">
    <name type="scientific">Kordiimonas lacus</name>
    <dbReference type="NCBI Taxonomy" id="637679"/>
    <lineage>
        <taxon>Bacteria</taxon>
        <taxon>Pseudomonadati</taxon>
        <taxon>Pseudomonadota</taxon>
        <taxon>Alphaproteobacteria</taxon>
        <taxon>Kordiimonadales</taxon>
        <taxon>Kordiimonadaceae</taxon>
        <taxon>Kordiimonas</taxon>
    </lineage>
</organism>
<dbReference type="Proteomes" id="UP000183685">
    <property type="component" value="Unassembled WGS sequence"/>
</dbReference>
<dbReference type="OrthoDB" id="652634at2"/>
<gene>
    <name evidence="2" type="ORF">SAMN04488071_0091</name>
</gene>
<feature type="domain" description="KANL3/Tex30 alpha/beta hydrolase-like" evidence="1">
    <location>
        <begin position="12"/>
        <end position="204"/>
    </location>
</feature>
<dbReference type="InterPro" id="IPR046879">
    <property type="entry name" value="KANL3/Tex30_Abhydrolase"/>
</dbReference>
<dbReference type="PANTHER" id="PTHR13136">
    <property type="entry name" value="TESTIS DEVELOPMENT PROTEIN PRTD"/>
    <property type="match status" value="1"/>
</dbReference>
<dbReference type="Gene3D" id="3.40.50.1820">
    <property type="entry name" value="alpha/beta hydrolase"/>
    <property type="match status" value="1"/>
</dbReference>
<dbReference type="AlphaFoldDB" id="A0A1G6T2R7"/>
<dbReference type="RefSeq" id="WP_068309061.1">
    <property type="nucleotide sequence ID" value="NZ_FNAK01000001.1"/>
</dbReference>
<dbReference type="EMBL" id="FNAK01000001">
    <property type="protein sequence ID" value="SDD23301.1"/>
    <property type="molecule type" value="Genomic_DNA"/>
</dbReference>
<accession>A0A1G6T2R7</accession>
<name>A0A1G6T2R7_9PROT</name>
<dbReference type="PANTHER" id="PTHR13136:SF11">
    <property type="entry name" value="TESTIS-EXPRESSED PROTEIN 30"/>
    <property type="match status" value="1"/>
</dbReference>
<dbReference type="SUPFAM" id="SSF53474">
    <property type="entry name" value="alpha/beta-Hydrolases"/>
    <property type="match status" value="1"/>
</dbReference>
<dbReference type="Pfam" id="PF20408">
    <property type="entry name" value="Abhydrolase_11"/>
    <property type="match status" value="1"/>
</dbReference>
<protein>
    <recommendedName>
        <fullName evidence="1">KANL3/Tex30 alpha/beta hydrolase-like domain-containing protein</fullName>
    </recommendedName>
</protein>
<evidence type="ECO:0000313" key="2">
    <source>
        <dbReference type="EMBL" id="SDD23301.1"/>
    </source>
</evidence>
<dbReference type="STRING" id="637679.GCA_001550055_00797"/>
<keyword evidence="3" id="KW-1185">Reference proteome</keyword>
<dbReference type="InterPro" id="IPR026555">
    <property type="entry name" value="NSL3/Tex30"/>
</dbReference>
<reference evidence="2 3" key="1">
    <citation type="submission" date="2016-10" db="EMBL/GenBank/DDBJ databases">
        <authorList>
            <person name="de Groot N.N."/>
        </authorList>
    </citation>
    <scope>NUCLEOTIDE SEQUENCE [LARGE SCALE GENOMIC DNA]</scope>
    <source>
        <strain evidence="2 3">CGMCC 1.9109</strain>
    </source>
</reference>
<sequence>MTLLIDGKVEKGIIVLAHGAGAGADHPFMETFAKGLAAAGFQVIRFNFPYMEKRKEDGRKRPPDRAPKLLEAYENVVRSIPETDKPLIIGGKSMGGRIASMLAAENKSLKIDGLVCLGYPFHAPGKPDRIRTEHFPDISVPTLIVQGERDPFGGTNLLEGQTLPGNFTVHWAPDGNHDLTPRKASGHTQQGNWEAAMKAIAAFADKLQD</sequence>
<evidence type="ECO:0000313" key="3">
    <source>
        <dbReference type="Proteomes" id="UP000183685"/>
    </source>
</evidence>
<evidence type="ECO:0000259" key="1">
    <source>
        <dbReference type="Pfam" id="PF20408"/>
    </source>
</evidence>
<proteinExistence type="predicted"/>